<dbReference type="EMBL" id="JALJOV010001519">
    <property type="protein sequence ID" value="KAK9846852.1"/>
    <property type="molecule type" value="Genomic_DNA"/>
</dbReference>
<protein>
    <recommendedName>
        <fullName evidence="3">Sorbitol dehydrogenase</fullName>
    </recommendedName>
</protein>
<proteinExistence type="predicted"/>
<name>A0AAW1SJT0_9CHLO</name>
<dbReference type="Gene3D" id="3.90.180.10">
    <property type="entry name" value="Medium-chain alcohol dehydrogenases, catalytic domain"/>
    <property type="match status" value="1"/>
</dbReference>
<evidence type="ECO:0000313" key="2">
    <source>
        <dbReference type="Proteomes" id="UP001485043"/>
    </source>
</evidence>
<sequence>MCLELISEGKIDVKTMISHRYGFSAEEVAAGFECASSPAQTKAIKVTFNLPSQAPEAN</sequence>
<dbReference type="Proteomes" id="UP001485043">
    <property type="component" value="Unassembled WGS sequence"/>
</dbReference>
<keyword evidence="2" id="KW-1185">Reference proteome</keyword>
<evidence type="ECO:0000313" key="1">
    <source>
        <dbReference type="EMBL" id="KAK9846852.1"/>
    </source>
</evidence>
<evidence type="ECO:0008006" key="3">
    <source>
        <dbReference type="Google" id="ProtNLM"/>
    </source>
</evidence>
<dbReference type="AlphaFoldDB" id="A0AAW1SJT0"/>
<comment type="caution">
    <text evidence="1">The sequence shown here is derived from an EMBL/GenBank/DDBJ whole genome shotgun (WGS) entry which is preliminary data.</text>
</comment>
<feature type="non-terminal residue" evidence="1">
    <location>
        <position position="58"/>
    </location>
</feature>
<organism evidence="1 2">
    <name type="scientific">Apatococcus fuscideae</name>
    <dbReference type="NCBI Taxonomy" id="2026836"/>
    <lineage>
        <taxon>Eukaryota</taxon>
        <taxon>Viridiplantae</taxon>
        <taxon>Chlorophyta</taxon>
        <taxon>core chlorophytes</taxon>
        <taxon>Trebouxiophyceae</taxon>
        <taxon>Chlorellales</taxon>
        <taxon>Chlorellaceae</taxon>
        <taxon>Apatococcus</taxon>
    </lineage>
</organism>
<accession>A0AAW1SJT0</accession>
<gene>
    <name evidence="1" type="ORF">WJX84_004058</name>
</gene>
<reference evidence="1 2" key="1">
    <citation type="journal article" date="2024" name="Nat. Commun.">
        <title>Phylogenomics reveals the evolutionary origins of lichenization in chlorophyte algae.</title>
        <authorList>
            <person name="Puginier C."/>
            <person name="Libourel C."/>
            <person name="Otte J."/>
            <person name="Skaloud P."/>
            <person name="Haon M."/>
            <person name="Grisel S."/>
            <person name="Petersen M."/>
            <person name="Berrin J.G."/>
            <person name="Delaux P.M."/>
            <person name="Dal Grande F."/>
            <person name="Keller J."/>
        </authorList>
    </citation>
    <scope>NUCLEOTIDE SEQUENCE [LARGE SCALE GENOMIC DNA]</scope>
    <source>
        <strain evidence="1 2">SAG 2523</strain>
    </source>
</reference>